<dbReference type="Gene3D" id="3.10.350.10">
    <property type="entry name" value="LysM domain"/>
    <property type="match status" value="1"/>
</dbReference>
<dbReference type="InterPro" id="IPR036779">
    <property type="entry name" value="LysM_dom_sf"/>
</dbReference>
<proteinExistence type="predicted"/>
<accession>A0A150TW26</accession>
<gene>
    <name evidence="2" type="ORF">BE21_21160</name>
</gene>
<organism evidence="2 3">
    <name type="scientific">Sorangium cellulosum</name>
    <name type="common">Polyangium cellulosum</name>
    <dbReference type="NCBI Taxonomy" id="56"/>
    <lineage>
        <taxon>Bacteria</taxon>
        <taxon>Pseudomonadati</taxon>
        <taxon>Myxococcota</taxon>
        <taxon>Polyangia</taxon>
        <taxon>Polyangiales</taxon>
        <taxon>Polyangiaceae</taxon>
        <taxon>Sorangium</taxon>
    </lineage>
</organism>
<protein>
    <submittedName>
        <fullName evidence="2">Uncharacterized protein</fullName>
    </submittedName>
</protein>
<dbReference type="AlphaFoldDB" id="A0A150TW26"/>
<feature type="region of interest" description="Disordered" evidence="1">
    <location>
        <begin position="59"/>
        <end position="82"/>
    </location>
</feature>
<name>A0A150TW26_SORCE</name>
<dbReference type="CDD" id="cd00118">
    <property type="entry name" value="LysM"/>
    <property type="match status" value="1"/>
</dbReference>
<dbReference type="InterPro" id="IPR036365">
    <property type="entry name" value="PGBD-like_sf"/>
</dbReference>
<dbReference type="EMBL" id="JEME01000847">
    <property type="protein sequence ID" value="KYG08864.1"/>
    <property type="molecule type" value="Genomic_DNA"/>
</dbReference>
<dbReference type="InterPro" id="IPR018392">
    <property type="entry name" value="LysM"/>
</dbReference>
<sequence length="231" mass="24837">MSERRTTGHGESVARVHVVRPGDCIESIAAALGCAWRNLWEHDDNRDLRERRQNPNLLAPGDILRAPNSLRPRPLSITPGGTHRYRARVPLTTVRLRLVRDHASDGGDAVIRPLANVAFCLSAGGRTVEGSTDGDGNLEARVPAAARHATLLLAPGSDDEHRVDIAVGHLDPIDEPSGVAQRLENFGLLSGPRTETTIRRALASFQAEHGLGGDGAPTPETLAKLREIHDG</sequence>
<evidence type="ECO:0000313" key="2">
    <source>
        <dbReference type="EMBL" id="KYG08864.1"/>
    </source>
</evidence>
<dbReference type="SUPFAM" id="SSF47090">
    <property type="entry name" value="PGBD-like"/>
    <property type="match status" value="1"/>
</dbReference>
<reference evidence="2 3" key="1">
    <citation type="submission" date="2014-02" db="EMBL/GenBank/DDBJ databases">
        <title>The small core and large imbalanced accessory genome model reveals a collaborative survival strategy of Sorangium cellulosum strains in nature.</title>
        <authorList>
            <person name="Han K."/>
            <person name="Peng R."/>
            <person name="Blom J."/>
            <person name="Li Y.-Z."/>
        </authorList>
    </citation>
    <scope>NUCLEOTIDE SEQUENCE [LARGE SCALE GENOMIC DNA]</scope>
    <source>
        <strain evidence="2 3">So0007-03</strain>
    </source>
</reference>
<comment type="caution">
    <text evidence="2">The sequence shown here is derived from an EMBL/GenBank/DDBJ whole genome shotgun (WGS) entry which is preliminary data.</text>
</comment>
<evidence type="ECO:0000313" key="3">
    <source>
        <dbReference type="Proteomes" id="UP000075502"/>
    </source>
</evidence>
<evidence type="ECO:0000256" key="1">
    <source>
        <dbReference type="SAM" id="MobiDB-lite"/>
    </source>
</evidence>
<dbReference type="Proteomes" id="UP000075502">
    <property type="component" value="Unassembled WGS sequence"/>
</dbReference>